<evidence type="ECO:0000313" key="2">
    <source>
        <dbReference type="Proteomes" id="UP000287547"/>
    </source>
</evidence>
<dbReference type="EMBL" id="QHKI01000013">
    <property type="protein sequence ID" value="RSM85289.1"/>
    <property type="molecule type" value="Genomic_DNA"/>
</dbReference>
<gene>
    <name evidence="1" type="ORF">DMH04_18570</name>
</gene>
<dbReference type="RefSeq" id="WP_125727064.1">
    <property type="nucleotide sequence ID" value="NZ_QHKI01000013.1"/>
</dbReference>
<reference evidence="1 2" key="1">
    <citation type="submission" date="2018-05" db="EMBL/GenBank/DDBJ databases">
        <title>Evolution of GPA BGCs.</title>
        <authorList>
            <person name="Waglechner N."/>
            <person name="Wright G.D."/>
        </authorList>
    </citation>
    <scope>NUCLEOTIDE SEQUENCE [LARGE SCALE GENOMIC DNA]</scope>
    <source>
        <strain evidence="1 2">A82846</strain>
    </source>
</reference>
<dbReference type="OrthoDB" id="3624413at2"/>
<dbReference type="AlphaFoldDB" id="A0A428ZB47"/>
<sequence length="263" mass="27503">MTSSNRTVAVVSDGSALADRDTQVEPMLHGYAALIHESTGLPTIVRPLDVGAPQQLWTTLGALPTTVGAVFLPHVTPDRAHMARLAAGDTPVVTEHDTTAIALIAALMTTLTRAGRPLTFSRVVIAGANTMPVLSPLLVIAGIGDITTWNRADAGAFPLHRIATGAHAVIDLAGGLTTAFDPLVQPAVITRDDLRVPLLALPGLLRALAQAPNVTLDVEVYYACALALVMATPPDERLPLGPDRALTRRVADAATQALRQPAQ</sequence>
<name>A0A428ZB47_KIBAR</name>
<comment type="caution">
    <text evidence="1">The sequence shown here is derived from an EMBL/GenBank/DDBJ whole genome shotgun (WGS) entry which is preliminary data.</text>
</comment>
<protein>
    <submittedName>
        <fullName evidence="1">Uncharacterized protein</fullName>
    </submittedName>
</protein>
<evidence type="ECO:0000313" key="1">
    <source>
        <dbReference type="EMBL" id="RSM85289.1"/>
    </source>
</evidence>
<proteinExistence type="predicted"/>
<accession>A0A428ZB47</accession>
<dbReference type="Proteomes" id="UP000287547">
    <property type="component" value="Unassembled WGS sequence"/>
</dbReference>
<organism evidence="1 2">
    <name type="scientific">Kibdelosporangium aridum</name>
    <dbReference type="NCBI Taxonomy" id="2030"/>
    <lineage>
        <taxon>Bacteria</taxon>
        <taxon>Bacillati</taxon>
        <taxon>Actinomycetota</taxon>
        <taxon>Actinomycetes</taxon>
        <taxon>Pseudonocardiales</taxon>
        <taxon>Pseudonocardiaceae</taxon>
        <taxon>Kibdelosporangium</taxon>
    </lineage>
</organism>